<dbReference type="GO" id="GO:0015074">
    <property type="term" value="P:DNA integration"/>
    <property type="evidence" value="ECO:0007669"/>
    <property type="project" value="InterPro"/>
</dbReference>
<accession>A0AAW2P246</accession>
<dbReference type="Pfam" id="PF25597">
    <property type="entry name" value="SH3_retrovirus"/>
    <property type="match status" value="1"/>
</dbReference>
<reference evidence="3" key="2">
    <citation type="journal article" date="2024" name="Plant">
        <title>Genomic evolution and insights into agronomic trait innovations of Sesamum species.</title>
        <authorList>
            <person name="Miao H."/>
            <person name="Wang L."/>
            <person name="Qu L."/>
            <person name="Liu H."/>
            <person name="Sun Y."/>
            <person name="Le M."/>
            <person name="Wang Q."/>
            <person name="Wei S."/>
            <person name="Zheng Y."/>
            <person name="Lin W."/>
            <person name="Duan Y."/>
            <person name="Cao H."/>
            <person name="Xiong S."/>
            <person name="Wang X."/>
            <person name="Wei L."/>
            <person name="Li C."/>
            <person name="Ma Q."/>
            <person name="Ju M."/>
            <person name="Zhao R."/>
            <person name="Li G."/>
            <person name="Mu C."/>
            <person name="Tian Q."/>
            <person name="Mei H."/>
            <person name="Zhang T."/>
            <person name="Gao T."/>
            <person name="Zhang H."/>
        </authorList>
    </citation>
    <scope>NUCLEOTIDE SEQUENCE</scope>
    <source>
        <strain evidence="3">G02</strain>
    </source>
</reference>
<sequence>MSHLASILKAFKHDHSEDLLVYLVLISLPTQFSPFKVSYNCQKETWSLNELISHCVQEEERLKQDKLECAYFASTSKEKDKDTCGPFSSAAWNGQQYFVTFIDDFSRYGYIYLIHEKLQSLDVFKSFRAEVENQLDKRIKSARSNRGGEYYGRYDGSGKQRPGPFAKFLEECGIVPQYTMSSSPTMNGVAERRNGTLKDMVRTEARPYRPNEKKLDSRSVSCYFVGYSERSRGYKFYSPTTKMIFESGNARFFEDVGFVGGEKVKDIVFEEENINIPMDTSDIVKDLDLNNINDAIDQDNVIEPPIQETVAEEQTPTPQEPLPLRRSNRERRSALSDDYIVFLQEHEVDIGMMKDDPINFHQAMECSNSQKWIDAMNEEIKSMKDNDVWELV</sequence>
<dbReference type="SUPFAM" id="SSF53098">
    <property type="entry name" value="Ribonuclease H-like"/>
    <property type="match status" value="1"/>
</dbReference>
<organism evidence="3">
    <name type="scientific">Sesamum radiatum</name>
    <name type="common">Black benniseed</name>
    <dbReference type="NCBI Taxonomy" id="300843"/>
    <lineage>
        <taxon>Eukaryota</taxon>
        <taxon>Viridiplantae</taxon>
        <taxon>Streptophyta</taxon>
        <taxon>Embryophyta</taxon>
        <taxon>Tracheophyta</taxon>
        <taxon>Spermatophyta</taxon>
        <taxon>Magnoliopsida</taxon>
        <taxon>eudicotyledons</taxon>
        <taxon>Gunneridae</taxon>
        <taxon>Pentapetalae</taxon>
        <taxon>asterids</taxon>
        <taxon>lamiids</taxon>
        <taxon>Lamiales</taxon>
        <taxon>Pedaliaceae</taxon>
        <taxon>Sesamum</taxon>
    </lineage>
</organism>
<protein>
    <recommendedName>
        <fullName evidence="2">Integrase catalytic domain-containing protein</fullName>
    </recommendedName>
</protein>
<dbReference type="PROSITE" id="PS50994">
    <property type="entry name" value="INTEGRASE"/>
    <property type="match status" value="1"/>
</dbReference>
<dbReference type="InterPro" id="IPR012337">
    <property type="entry name" value="RNaseH-like_sf"/>
</dbReference>
<dbReference type="InterPro" id="IPR036397">
    <property type="entry name" value="RNaseH_sf"/>
</dbReference>
<feature type="domain" description="Integrase catalytic" evidence="2">
    <location>
        <begin position="71"/>
        <end position="247"/>
    </location>
</feature>
<dbReference type="PANTHER" id="PTHR42648">
    <property type="entry name" value="TRANSPOSASE, PUTATIVE-RELATED"/>
    <property type="match status" value="1"/>
</dbReference>
<reference evidence="3" key="1">
    <citation type="submission" date="2020-06" db="EMBL/GenBank/DDBJ databases">
        <authorList>
            <person name="Li T."/>
            <person name="Hu X."/>
            <person name="Zhang T."/>
            <person name="Song X."/>
            <person name="Zhang H."/>
            <person name="Dai N."/>
            <person name="Sheng W."/>
            <person name="Hou X."/>
            <person name="Wei L."/>
        </authorList>
    </citation>
    <scope>NUCLEOTIDE SEQUENCE</scope>
    <source>
        <strain evidence="3">G02</strain>
        <tissue evidence="3">Leaf</tissue>
    </source>
</reference>
<evidence type="ECO:0000256" key="1">
    <source>
        <dbReference type="SAM" id="MobiDB-lite"/>
    </source>
</evidence>
<dbReference type="PANTHER" id="PTHR42648:SF28">
    <property type="entry name" value="TRANSPOSON-ENCODED PROTEIN WITH RIBONUCLEASE H-LIKE AND RETROVIRUS ZINC FINGER-LIKE DOMAINS"/>
    <property type="match status" value="1"/>
</dbReference>
<evidence type="ECO:0000313" key="3">
    <source>
        <dbReference type="EMBL" id="KAL0349904.1"/>
    </source>
</evidence>
<dbReference type="InterPro" id="IPR057670">
    <property type="entry name" value="SH3_retrovirus"/>
</dbReference>
<evidence type="ECO:0000259" key="2">
    <source>
        <dbReference type="PROSITE" id="PS50994"/>
    </source>
</evidence>
<dbReference type="AlphaFoldDB" id="A0AAW2P246"/>
<feature type="compositionally biased region" description="Low complexity" evidence="1">
    <location>
        <begin position="313"/>
        <end position="325"/>
    </location>
</feature>
<feature type="region of interest" description="Disordered" evidence="1">
    <location>
        <begin position="310"/>
        <end position="330"/>
    </location>
</feature>
<dbReference type="EMBL" id="JACGWJ010000018">
    <property type="protein sequence ID" value="KAL0349904.1"/>
    <property type="molecule type" value="Genomic_DNA"/>
</dbReference>
<dbReference type="Gene3D" id="3.30.420.10">
    <property type="entry name" value="Ribonuclease H-like superfamily/Ribonuclease H"/>
    <property type="match status" value="1"/>
</dbReference>
<dbReference type="GO" id="GO:0003676">
    <property type="term" value="F:nucleic acid binding"/>
    <property type="evidence" value="ECO:0007669"/>
    <property type="project" value="InterPro"/>
</dbReference>
<dbReference type="InterPro" id="IPR001584">
    <property type="entry name" value="Integrase_cat-core"/>
</dbReference>
<comment type="caution">
    <text evidence="3">The sequence shown here is derived from an EMBL/GenBank/DDBJ whole genome shotgun (WGS) entry which is preliminary data.</text>
</comment>
<name>A0AAW2P246_SESRA</name>
<gene>
    <name evidence="3" type="ORF">Sradi_4139600</name>
</gene>
<proteinExistence type="predicted"/>
<dbReference type="InterPro" id="IPR039537">
    <property type="entry name" value="Retrotran_Ty1/copia-like"/>
</dbReference>